<dbReference type="RefSeq" id="WP_106989952.1">
    <property type="nucleotide sequence ID" value="NZ_KZ679086.1"/>
</dbReference>
<dbReference type="EMBL" id="PVLF01000004">
    <property type="protein sequence ID" value="PRH83045.1"/>
    <property type="molecule type" value="Genomic_DNA"/>
</dbReference>
<organism evidence="2 3">
    <name type="scientific">Arenimonas caeni</name>
    <dbReference type="NCBI Taxonomy" id="2058085"/>
    <lineage>
        <taxon>Bacteria</taxon>
        <taxon>Pseudomonadati</taxon>
        <taxon>Pseudomonadota</taxon>
        <taxon>Gammaproteobacteria</taxon>
        <taxon>Lysobacterales</taxon>
        <taxon>Lysobacteraceae</taxon>
        <taxon>Arenimonas</taxon>
    </lineage>
</organism>
<reference evidence="2 3" key="1">
    <citation type="submission" date="2018-03" db="EMBL/GenBank/DDBJ databases">
        <title>Arenimonas caeni sp. nov., isolated from activated sludge.</title>
        <authorList>
            <person name="Liu H."/>
        </authorList>
    </citation>
    <scope>NUCLEOTIDE SEQUENCE [LARGE SCALE GENOMIC DNA]</scope>
    <source>
        <strain evidence="3">z29</strain>
    </source>
</reference>
<name>A0A2P6MAP1_9GAMM</name>
<feature type="transmembrane region" description="Helical" evidence="1">
    <location>
        <begin position="147"/>
        <end position="167"/>
    </location>
</feature>
<dbReference type="InterPro" id="IPR005625">
    <property type="entry name" value="PepSY-ass_TM"/>
</dbReference>
<evidence type="ECO:0000313" key="3">
    <source>
        <dbReference type="Proteomes" id="UP000241736"/>
    </source>
</evidence>
<dbReference type="AlphaFoldDB" id="A0A2P6MAP1"/>
<protein>
    <submittedName>
        <fullName evidence="2">Peptidase</fullName>
    </submittedName>
</protein>
<accession>A0A2P6MAP1</accession>
<keyword evidence="1" id="KW-0472">Membrane</keyword>
<comment type="caution">
    <text evidence="2">The sequence shown here is derived from an EMBL/GenBank/DDBJ whole genome shotgun (WGS) entry which is preliminary data.</text>
</comment>
<feature type="transmembrane region" description="Helical" evidence="1">
    <location>
        <begin position="21"/>
        <end position="49"/>
    </location>
</feature>
<feature type="transmembrane region" description="Helical" evidence="1">
    <location>
        <begin position="337"/>
        <end position="357"/>
    </location>
</feature>
<proteinExistence type="predicted"/>
<dbReference type="Pfam" id="PF03929">
    <property type="entry name" value="PepSY_TM"/>
    <property type="match status" value="1"/>
</dbReference>
<dbReference type="Proteomes" id="UP000241736">
    <property type="component" value="Unassembled WGS sequence"/>
</dbReference>
<evidence type="ECO:0000256" key="1">
    <source>
        <dbReference type="SAM" id="Phobius"/>
    </source>
</evidence>
<keyword evidence="1" id="KW-1133">Transmembrane helix</keyword>
<keyword evidence="3" id="KW-1185">Reference proteome</keyword>
<evidence type="ECO:0000313" key="2">
    <source>
        <dbReference type="EMBL" id="PRH83045.1"/>
    </source>
</evidence>
<keyword evidence="1" id="KW-0812">Transmembrane</keyword>
<sequence length="364" mass="39815">MADGQALPAPPSRLKRRLRALLAWLHLWLGMSVGTLFALVSLAGSALVFHTELLLATRPQLAGHAPVADGVVMGRLLEQWTPRGLAVLDLPREQLPVWQAYFADGHRAYFAPDDGRLLLERSHHDDWLMWLHHWHVELLGGATGKQVLGVAGWIAMFLLLGGLYLWWPKRGRLLEHLRWRSGPPARRWLSWHRSTGALTLPLLALATLTGLGMIYHAGFRAVIVGALGADPAPVAAAPATLPARIDWPRVLDRARAELPGGRIARIAPPAADAPAVGFRGQASGEWHPVGRSVVTTSRDGRETLLHYDATADKPGARLTNAIYPLHVAAVGGLPMKLAMAFAGLLPAFLLVTGFLFWRRPRGRR</sequence>
<dbReference type="PANTHER" id="PTHR34219">
    <property type="entry name" value="IRON-REGULATED INNER MEMBRANE PROTEIN-RELATED"/>
    <property type="match status" value="1"/>
</dbReference>
<dbReference type="OrthoDB" id="9776609at2"/>
<gene>
    <name evidence="2" type="ORF">C6N40_05240</name>
</gene>
<feature type="transmembrane region" description="Helical" evidence="1">
    <location>
        <begin position="196"/>
        <end position="217"/>
    </location>
</feature>